<evidence type="ECO:0000256" key="4">
    <source>
        <dbReference type="ARBA" id="ARBA00017099"/>
    </source>
</evidence>
<comment type="similarity">
    <text evidence="2 6">Belongs to the dTDP-4-dehydrorhamnose reductase family.</text>
</comment>
<dbReference type="PANTHER" id="PTHR10491:SF4">
    <property type="entry name" value="METHIONINE ADENOSYLTRANSFERASE 2 SUBUNIT BETA"/>
    <property type="match status" value="1"/>
</dbReference>
<comment type="caution">
    <text evidence="8">The sequence shown here is derived from an EMBL/GenBank/DDBJ whole genome shotgun (WGS) entry which is preliminary data.</text>
</comment>
<proteinExistence type="inferred from homology"/>
<evidence type="ECO:0000313" key="9">
    <source>
        <dbReference type="Proteomes" id="UP000438760"/>
    </source>
</evidence>
<protein>
    <recommendedName>
        <fullName evidence="4 6">dTDP-4-dehydrorhamnose reductase</fullName>
        <ecNumber evidence="3 6">1.1.1.133</ecNumber>
    </recommendedName>
</protein>
<comment type="catalytic activity">
    <reaction evidence="5">
        <text>dTDP-beta-L-rhamnose + NADP(+) = dTDP-4-dehydro-beta-L-rhamnose + NADPH + H(+)</text>
        <dbReference type="Rhea" id="RHEA:21796"/>
        <dbReference type="ChEBI" id="CHEBI:15378"/>
        <dbReference type="ChEBI" id="CHEBI:57510"/>
        <dbReference type="ChEBI" id="CHEBI:57783"/>
        <dbReference type="ChEBI" id="CHEBI:58349"/>
        <dbReference type="ChEBI" id="CHEBI:62830"/>
        <dbReference type="EC" id="1.1.1.133"/>
    </reaction>
</comment>
<keyword evidence="6" id="KW-0521">NADP</keyword>
<comment type="pathway">
    <text evidence="1 6">Carbohydrate biosynthesis; dTDP-L-rhamnose biosynthesis.</text>
</comment>
<evidence type="ECO:0000256" key="6">
    <source>
        <dbReference type="RuleBase" id="RU364082"/>
    </source>
</evidence>
<dbReference type="EC" id="1.1.1.133" evidence="3 6"/>
<dbReference type="CDD" id="cd05254">
    <property type="entry name" value="dTDP_HR_like_SDR_e"/>
    <property type="match status" value="1"/>
</dbReference>
<evidence type="ECO:0000256" key="2">
    <source>
        <dbReference type="ARBA" id="ARBA00010944"/>
    </source>
</evidence>
<dbReference type="EMBL" id="WMJX01000001">
    <property type="protein sequence ID" value="MTG96568.1"/>
    <property type="molecule type" value="Genomic_DNA"/>
</dbReference>
<accession>A0A6I3LDG2</accession>
<dbReference type="Gene3D" id="3.40.50.720">
    <property type="entry name" value="NAD(P)-binding Rossmann-like Domain"/>
    <property type="match status" value="1"/>
</dbReference>
<dbReference type="Gene3D" id="3.90.25.10">
    <property type="entry name" value="UDP-galactose 4-epimerase, domain 1"/>
    <property type="match status" value="1"/>
</dbReference>
<dbReference type="AlphaFoldDB" id="A0A6I3LDG2"/>
<dbReference type="RefSeq" id="WP_155090625.1">
    <property type="nucleotide sequence ID" value="NZ_WMJX01000001.1"/>
</dbReference>
<gene>
    <name evidence="8" type="primary">rfbD</name>
    <name evidence="8" type="ORF">GJV76_00170</name>
</gene>
<dbReference type="PANTHER" id="PTHR10491">
    <property type="entry name" value="DTDP-4-DEHYDRORHAMNOSE REDUCTASE"/>
    <property type="match status" value="1"/>
</dbReference>
<name>A0A6I3LDG2_9FLAO</name>
<keyword evidence="6 8" id="KW-0560">Oxidoreductase</keyword>
<evidence type="ECO:0000259" key="7">
    <source>
        <dbReference type="Pfam" id="PF04321"/>
    </source>
</evidence>
<evidence type="ECO:0000313" key="8">
    <source>
        <dbReference type="EMBL" id="MTG96568.1"/>
    </source>
</evidence>
<dbReference type="Pfam" id="PF04321">
    <property type="entry name" value="RmlD_sub_bind"/>
    <property type="match status" value="1"/>
</dbReference>
<dbReference type="SUPFAM" id="SSF51735">
    <property type="entry name" value="NAD(P)-binding Rossmann-fold domains"/>
    <property type="match status" value="1"/>
</dbReference>
<reference evidence="8 9" key="1">
    <citation type="submission" date="2019-11" db="EMBL/GenBank/DDBJ databases">
        <title>Genome of Strain BIT-d1.</title>
        <authorList>
            <person name="Yang Y."/>
        </authorList>
    </citation>
    <scope>NUCLEOTIDE SEQUENCE [LARGE SCALE GENOMIC DNA]</scope>
    <source>
        <strain evidence="8 9">BIT-d1</strain>
    </source>
</reference>
<keyword evidence="9" id="KW-1185">Reference proteome</keyword>
<evidence type="ECO:0000256" key="1">
    <source>
        <dbReference type="ARBA" id="ARBA00004781"/>
    </source>
</evidence>
<dbReference type="OrthoDB" id="9803892at2"/>
<dbReference type="GO" id="GO:0005829">
    <property type="term" value="C:cytosol"/>
    <property type="evidence" value="ECO:0007669"/>
    <property type="project" value="TreeGrafter"/>
</dbReference>
<comment type="function">
    <text evidence="6">Catalyzes the reduction of dTDP-6-deoxy-L-lyxo-4-hexulose to yield dTDP-L-rhamnose.</text>
</comment>
<dbReference type="Proteomes" id="UP000438760">
    <property type="component" value="Unassembled WGS sequence"/>
</dbReference>
<dbReference type="UniPathway" id="UPA00124"/>
<sequence>MKKVLVTGSKGQMGQALKSISGNYPKVDFVFMDRDSLDITCQSVVDEVFDKILPDYCFNFAAYTAVDKAEEDVESAFKINGEGVFNLAKACVKHNTILIHLSTDFIFDGTKSSPYFKDDIPNPINVYGVSKLKGEEYVKEILQSYYIVRTSWLYSDFGHNFKQTMLRLSNANDEINVVDDQIGAPTNALELCCFLMNLMQEKREYGVYHYRGEKVCSWYEFAVSIFRENNINIKVNPITTEEYPTKARRPKYSVLDLG</sequence>
<dbReference type="InterPro" id="IPR036291">
    <property type="entry name" value="NAD(P)-bd_dom_sf"/>
</dbReference>
<evidence type="ECO:0000256" key="5">
    <source>
        <dbReference type="ARBA" id="ARBA00048200"/>
    </source>
</evidence>
<feature type="domain" description="RmlD-like substrate binding" evidence="7">
    <location>
        <begin position="3"/>
        <end position="257"/>
    </location>
</feature>
<organism evidence="8 9">
    <name type="scientific">Myroides albus</name>
    <dbReference type="NCBI Taxonomy" id="2562892"/>
    <lineage>
        <taxon>Bacteria</taxon>
        <taxon>Pseudomonadati</taxon>
        <taxon>Bacteroidota</taxon>
        <taxon>Flavobacteriia</taxon>
        <taxon>Flavobacteriales</taxon>
        <taxon>Flavobacteriaceae</taxon>
        <taxon>Myroides</taxon>
    </lineage>
</organism>
<dbReference type="InterPro" id="IPR005913">
    <property type="entry name" value="dTDP_dehydrorham_reduct"/>
</dbReference>
<dbReference type="NCBIfam" id="TIGR01214">
    <property type="entry name" value="rmlD"/>
    <property type="match status" value="1"/>
</dbReference>
<dbReference type="GO" id="GO:0019305">
    <property type="term" value="P:dTDP-rhamnose biosynthetic process"/>
    <property type="evidence" value="ECO:0007669"/>
    <property type="project" value="UniProtKB-UniPathway"/>
</dbReference>
<dbReference type="InterPro" id="IPR029903">
    <property type="entry name" value="RmlD-like-bd"/>
</dbReference>
<evidence type="ECO:0000256" key="3">
    <source>
        <dbReference type="ARBA" id="ARBA00012929"/>
    </source>
</evidence>
<dbReference type="GO" id="GO:0008831">
    <property type="term" value="F:dTDP-4-dehydrorhamnose reductase activity"/>
    <property type="evidence" value="ECO:0007669"/>
    <property type="project" value="UniProtKB-EC"/>
</dbReference>